<feature type="non-terminal residue" evidence="1">
    <location>
        <position position="96"/>
    </location>
</feature>
<proteinExistence type="predicted"/>
<accession>A0A2P4PZ36</accession>
<sequence length="96" mass="9765">IGLMFSTMGKFSERGAVSKGGIGLIFSTMGKFSKRGTVSKGGIGLMFSTMGKLSERGAVSKGGIGLISCMGVKGVSSTKGLSFLSTLITSISAFKL</sequence>
<organism evidence="1 2">
    <name type="scientific">Rhizophagus irregularis (strain DAOM 181602 / DAOM 197198 / MUCL 43194)</name>
    <name type="common">Arbuscular mycorrhizal fungus</name>
    <name type="synonym">Glomus intraradices</name>
    <dbReference type="NCBI Taxonomy" id="747089"/>
    <lineage>
        <taxon>Eukaryota</taxon>
        <taxon>Fungi</taxon>
        <taxon>Fungi incertae sedis</taxon>
        <taxon>Mucoromycota</taxon>
        <taxon>Glomeromycotina</taxon>
        <taxon>Glomeromycetes</taxon>
        <taxon>Glomerales</taxon>
        <taxon>Glomeraceae</taxon>
        <taxon>Rhizophagus</taxon>
    </lineage>
</organism>
<comment type="caution">
    <text evidence="1">The sequence shown here is derived from an EMBL/GenBank/DDBJ whole genome shotgun (WGS) entry which is preliminary data.</text>
</comment>
<feature type="non-terminal residue" evidence="1">
    <location>
        <position position="1"/>
    </location>
</feature>
<protein>
    <submittedName>
        <fullName evidence="1">Uncharacterized protein</fullName>
    </submittedName>
</protein>
<dbReference type="Proteomes" id="UP000018888">
    <property type="component" value="Unassembled WGS sequence"/>
</dbReference>
<name>A0A2P4PZ36_RHIID</name>
<evidence type="ECO:0000313" key="1">
    <source>
        <dbReference type="EMBL" id="POG70654.1"/>
    </source>
</evidence>
<keyword evidence="2" id="KW-1185">Reference proteome</keyword>
<gene>
    <name evidence="1" type="ORF">GLOIN_2v1614516</name>
</gene>
<reference evidence="1 2" key="2">
    <citation type="journal article" date="2018" name="New Phytol.">
        <title>High intraspecific genome diversity in the model arbuscular mycorrhizal symbiont Rhizophagus irregularis.</title>
        <authorList>
            <person name="Chen E.C.H."/>
            <person name="Morin E."/>
            <person name="Beaudet D."/>
            <person name="Noel J."/>
            <person name="Yildirir G."/>
            <person name="Ndikumana S."/>
            <person name="Charron P."/>
            <person name="St-Onge C."/>
            <person name="Giorgi J."/>
            <person name="Kruger M."/>
            <person name="Marton T."/>
            <person name="Ropars J."/>
            <person name="Grigoriev I.V."/>
            <person name="Hainaut M."/>
            <person name="Henrissat B."/>
            <person name="Roux C."/>
            <person name="Martin F."/>
            <person name="Corradi N."/>
        </authorList>
    </citation>
    <scope>NUCLEOTIDE SEQUENCE [LARGE SCALE GENOMIC DNA]</scope>
    <source>
        <strain evidence="1 2">DAOM 197198</strain>
    </source>
</reference>
<dbReference type="AlphaFoldDB" id="A0A2P4PZ36"/>
<evidence type="ECO:0000313" key="2">
    <source>
        <dbReference type="Proteomes" id="UP000018888"/>
    </source>
</evidence>
<dbReference type="EMBL" id="AUPC02000118">
    <property type="protein sequence ID" value="POG70654.1"/>
    <property type="molecule type" value="Genomic_DNA"/>
</dbReference>
<reference evidence="1 2" key="1">
    <citation type="journal article" date="2013" name="Proc. Natl. Acad. Sci. U.S.A.">
        <title>Genome of an arbuscular mycorrhizal fungus provides insight into the oldest plant symbiosis.</title>
        <authorList>
            <person name="Tisserant E."/>
            <person name="Malbreil M."/>
            <person name="Kuo A."/>
            <person name="Kohler A."/>
            <person name="Symeonidi A."/>
            <person name="Balestrini R."/>
            <person name="Charron P."/>
            <person name="Duensing N."/>
            <person name="Frei Dit Frey N."/>
            <person name="Gianinazzi-Pearson V."/>
            <person name="Gilbert L.B."/>
            <person name="Handa Y."/>
            <person name="Herr J.R."/>
            <person name="Hijri M."/>
            <person name="Koul R."/>
            <person name="Kawaguchi M."/>
            <person name="Krajinski F."/>
            <person name="Lammers P.J."/>
            <person name="Masclaux F.G."/>
            <person name="Murat C."/>
            <person name="Morin E."/>
            <person name="Ndikumana S."/>
            <person name="Pagni M."/>
            <person name="Petitpierre D."/>
            <person name="Requena N."/>
            <person name="Rosikiewicz P."/>
            <person name="Riley R."/>
            <person name="Saito K."/>
            <person name="San Clemente H."/>
            <person name="Shapiro H."/>
            <person name="van Tuinen D."/>
            <person name="Becard G."/>
            <person name="Bonfante P."/>
            <person name="Paszkowski U."/>
            <person name="Shachar-Hill Y.Y."/>
            <person name="Tuskan G.A."/>
            <person name="Young P.W."/>
            <person name="Sanders I.R."/>
            <person name="Henrissat B."/>
            <person name="Rensing S.A."/>
            <person name="Grigoriev I.V."/>
            <person name="Corradi N."/>
            <person name="Roux C."/>
            <person name="Martin F."/>
        </authorList>
    </citation>
    <scope>NUCLEOTIDE SEQUENCE [LARGE SCALE GENOMIC DNA]</scope>
    <source>
        <strain evidence="1 2">DAOM 197198</strain>
    </source>
</reference>